<accession>A0A3E2NI06</accession>
<gene>
    <name evidence="8" type="ORF">DS742_02535</name>
</gene>
<evidence type="ECO:0000256" key="2">
    <source>
        <dbReference type="ARBA" id="ARBA00022485"/>
    </source>
</evidence>
<dbReference type="InterPro" id="IPR058240">
    <property type="entry name" value="rSAM_sf"/>
</dbReference>
<dbReference type="EMBL" id="QOHO01000009">
    <property type="protein sequence ID" value="RFZ80573.1"/>
    <property type="molecule type" value="Genomic_DNA"/>
</dbReference>
<dbReference type="InterPro" id="IPR013785">
    <property type="entry name" value="Aldolase_TIM"/>
</dbReference>
<sequence length="231" mass="26649">MQGFDYKDIYIEDGKRVLEINILPEKYCNFDCIFCPIGRSKNKIDTQIAFGNVTDSLTELEKIIEQTNADLIFINSKGEALIHDQICNIIGFIKNKGLPVRLLSNGYLLNKKDYIEIANMCDEVIGELKVITEEAFQKVQRPIQGYTLSEYISNMVNFHNQYNGKFIFEVTIIRGYNDDEVSVQKLKDIIQDISPDKLIVVRLEEEKFQKKLGITDERFTEITNMLQSVAQ</sequence>
<dbReference type="InterPro" id="IPR007197">
    <property type="entry name" value="rSAM"/>
</dbReference>
<dbReference type="OrthoDB" id="9795504at2"/>
<dbReference type="Pfam" id="PF04055">
    <property type="entry name" value="Radical_SAM"/>
    <property type="match status" value="1"/>
</dbReference>
<dbReference type="AlphaFoldDB" id="A0A3E2NI06"/>
<dbReference type="Proteomes" id="UP000260680">
    <property type="component" value="Unassembled WGS sequence"/>
</dbReference>
<keyword evidence="4" id="KW-0479">Metal-binding</keyword>
<dbReference type="GO" id="GO:0046872">
    <property type="term" value="F:metal ion binding"/>
    <property type="evidence" value="ECO:0007669"/>
    <property type="project" value="UniProtKB-KW"/>
</dbReference>
<evidence type="ECO:0000256" key="4">
    <source>
        <dbReference type="ARBA" id="ARBA00022723"/>
    </source>
</evidence>
<comment type="cofactor">
    <cofactor evidence="1">
        <name>[4Fe-4S] cluster</name>
        <dbReference type="ChEBI" id="CHEBI:49883"/>
    </cofactor>
</comment>
<keyword evidence="5" id="KW-0408">Iron</keyword>
<evidence type="ECO:0000256" key="1">
    <source>
        <dbReference type="ARBA" id="ARBA00001966"/>
    </source>
</evidence>
<dbReference type="GO" id="GO:0051539">
    <property type="term" value="F:4 iron, 4 sulfur cluster binding"/>
    <property type="evidence" value="ECO:0007669"/>
    <property type="project" value="UniProtKB-KW"/>
</dbReference>
<protein>
    <submittedName>
        <fullName evidence="8">Radical SAM protein</fullName>
    </submittedName>
</protein>
<evidence type="ECO:0000256" key="3">
    <source>
        <dbReference type="ARBA" id="ARBA00022691"/>
    </source>
</evidence>
<dbReference type="CDD" id="cd01335">
    <property type="entry name" value="Radical_SAM"/>
    <property type="match status" value="1"/>
</dbReference>
<dbReference type="SUPFAM" id="SSF102114">
    <property type="entry name" value="Radical SAM enzymes"/>
    <property type="match status" value="1"/>
</dbReference>
<keyword evidence="2" id="KW-0004">4Fe-4S</keyword>
<evidence type="ECO:0000256" key="6">
    <source>
        <dbReference type="ARBA" id="ARBA00023014"/>
    </source>
</evidence>
<evidence type="ECO:0000313" key="8">
    <source>
        <dbReference type="EMBL" id="RFZ80573.1"/>
    </source>
</evidence>
<dbReference type="PANTHER" id="PTHR43787">
    <property type="entry name" value="FEMO COFACTOR BIOSYNTHESIS PROTEIN NIFB-RELATED"/>
    <property type="match status" value="1"/>
</dbReference>
<dbReference type="SFLD" id="SFLDS00029">
    <property type="entry name" value="Radical_SAM"/>
    <property type="match status" value="1"/>
</dbReference>
<comment type="caution">
    <text evidence="8">The sequence shown here is derived from an EMBL/GenBank/DDBJ whole genome shotgun (WGS) entry which is preliminary data.</text>
</comment>
<feature type="domain" description="Radical SAM core" evidence="7">
    <location>
        <begin position="27"/>
        <end position="181"/>
    </location>
</feature>
<evidence type="ECO:0000259" key="7">
    <source>
        <dbReference type="Pfam" id="PF04055"/>
    </source>
</evidence>
<keyword evidence="3" id="KW-0949">S-adenosyl-L-methionine</keyword>
<dbReference type="RefSeq" id="WP_117415463.1">
    <property type="nucleotide sequence ID" value="NZ_QOHO01000009.1"/>
</dbReference>
<keyword evidence="6" id="KW-0411">Iron-sulfur</keyword>
<dbReference type="GO" id="GO:0003824">
    <property type="term" value="F:catalytic activity"/>
    <property type="evidence" value="ECO:0007669"/>
    <property type="project" value="InterPro"/>
</dbReference>
<name>A0A3E2NI06_9FIRM</name>
<evidence type="ECO:0000313" key="9">
    <source>
        <dbReference type="Proteomes" id="UP000260680"/>
    </source>
</evidence>
<dbReference type="Gene3D" id="3.20.20.70">
    <property type="entry name" value="Aldolase class I"/>
    <property type="match status" value="1"/>
</dbReference>
<reference evidence="8 9" key="1">
    <citation type="submission" date="2018-07" db="EMBL/GenBank/DDBJ databases">
        <title>New species, Clostridium PI-S10-A1B.</title>
        <authorList>
            <person name="Krishna G."/>
            <person name="Summeta K."/>
            <person name="Shikha S."/>
            <person name="Prabhu P.B."/>
            <person name="Suresh K."/>
        </authorList>
    </citation>
    <scope>NUCLEOTIDE SEQUENCE [LARGE SCALE GENOMIC DNA]</scope>
    <source>
        <strain evidence="8 9">PI-S10-A1B</strain>
    </source>
</reference>
<proteinExistence type="predicted"/>
<evidence type="ECO:0000256" key="5">
    <source>
        <dbReference type="ARBA" id="ARBA00023004"/>
    </source>
</evidence>
<organism evidence="8 9">
    <name type="scientific">Lacrimispora amygdalina</name>
    <dbReference type="NCBI Taxonomy" id="253257"/>
    <lineage>
        <taxon>Bacteria</taxon>
        <taxon>Bacillati</taxon>
        <taxon>Bacillota</taxon>
        <taxon>Clostridia</taxon>
        <taxon>Lachnospirales</taxon>
        <taxon>Lachnospiraceae</taxon>
        <taxon>Lacrimispora</taxon>
    </lineage>
</organism>
<dbReference type="PANTHER" id="PTHR43787:SF11">
    <property type="entry name" value="UPF0026 PROTEIN SLR1464"/>
    <property type="match status" value="1"/>
</dbReference>